<evidence type="ECO:0000256" key="2">
    <source>
        <dbReference type="ARBA" id="ARBA00022840"/>
    </source>
</evidence>
<dbReference type="InterPro" id="IPR011009">
    <property type="entry name" value="Kinase-like_dom_sf"/>
</dbReference>
<dbReference type="Proteomes" id="UP000639403">
    <property type="component" value="Unassembled WGS sequence"/>
</dbReference>
<dbReference type="AlphaFoldDB" id="A0A8H7P3H6"/>
<evidence type="ECO:0000313" key="5">
    <source>
        <dbReference type="EMBL" id="KAF9815305.1"/>
    </source>
</evidence>
<dbReference type="InterPro" id="IPR000719">
    <property type="entry name" value="Prot_kinase_dom"/>
</dbReference>
<dbReference type="GO" id="GO:0035556">
    <property type="term" value="P:intracellular signal transduction"/>
    <property type="evidence" value="ECO:0007669"/>
    <property type="project" value="TreeGrafter"/>
</dbReference>
<dbReference type="Gene3D" id="1.10.510.10">
    <property type="entry name" value="Transferase(Phosphotransferase) domain 1"/>
    <property type="match status" value="1"/>
</dbReference>
<feature type="region of interest" description="Disordered" evidence="3">
    <location>
        <begin position="1"/>
        <end position="28"/>
    </location>
</feature>
<reference evidence="5" key="2">
    <citation type="journal article" name="Front. Microbiol.">
        <title>Degradative Capacity of Two Strains of Rhodonia placenta: From Phenotype to Genotype.</title>
        <authorList>
            <person name="Kolle M."/>
            <person name="Horta M.A.C."/>
            <person name="Nowrousian M."/>
            <person name="Ohm R.A."/>
            <person name="Benz J.P."/>
            <person name="Pilgard A."/>
        </authorList>
    </citation>
    <scope>NUCLEOTIDE SEQUENCE</scope>
    <source>
        <strain evidence="5">FPRL280</strain>
    </source>
</reference>
<name>A0A8H7P3H6_9APHY</name>
<proteinExistence type="predicted"/>
<organism evidence="5 6">
    <name type="scientific">Rhodonia placenta</name>
    <dbReference type="NCBI Taxonomy" id="104341"/>
    <lineage>
        <taxon>Eukaryota</taxon>
        <taxon>Fungi</taxon>
        <taxon>Dikarya</taxon>
        <taxon>Basidiomycota</taxon>
        <taxon>Agaricomycotina</taxon>
        <taxon>Agaricomycetes</taxon>
        <taxon>Polyporales</taxon>
        <taxon>Adustoporiaceae</taxon>
        <taxon>Rhodonia</taxon>
    </lineage>
</organism>
<evidence type="ECO:0000259" key="4">
    <source>
        <dbReference type="PROSITE" id="PS50011"/>
    </source>
</evidence>
<dbReference type="GO" id="GO:0004674">
    <property type="term" value="F:protein serine/threonine kinase activity"/>
    <property type="evidence" value="ECO:0007669"/>
    <property type="project" value="TreeGrafter"/>
</dbReference>
<reference evidence="5" key="1">
    <citation type="submission" date="2020-11" db="EMBL/GenBank/DDBJ databases">
        <authorList>
            <person name="Koelle M."/>
            <person name="Horta M.A.C."/>
            <person name="Nowrousian M."/>
            <person name="Ohm R.A."/>
            <person name="Benz P."/>
            <person name="Pilgard A."/>
        </authorList>
    </citation>
    <scope>NUCLEOTIDE SEQUENCE</scope>
    <source>
        <strain evidence="5">FPRL280</strain>
    </source>
</reference>
<gene>
    <name evidence="5" type="ORF">IEO21_04668</name>
</gene>
<dbReference type="PANTHER" id="PTHR24346">
    <property type="entry name" value="MAP/MICROTUBULE AFFINITY-REGULATING KINASE"/>
    <property type="match status" value="1"/>
</dbReference>
<dbReference type="SMART" id="SM00220">
    <property type="entry name" value="S_TKc"/>
    <property type="match status" value="1"/>
</dbReference>
<feature type="domain" description="Protein kinase" evidence="4">
    <location>
        <begin position="1"/>
        <end position="329"/>
    </location>
</feature>
<evidence type="ECO:0000313" key="6">
    <source>
        <dbReference type="Proteomes" id="UP000639403"/>
    </source>
</evidence>
<evidence type="ECO:0000256" key="1">
    <source>
        <dbReference type="ARBA" id="ARBA00022741"/>
    </source>
</evidence>
<dbReference type="PANTHER" id="PTHR24346:SF30">
    <property type="entry name" value="MATERNAL EMBRYONIC LEUCINE ZIPPER KINASE"/>
    <property type="match status" value="1"/>
</dbReference>
<accession>A0A8H7P3H6</accession>
<comment type="caution">
    <text evidence="5">The sequence shown here is derived from an EMBL/GenBank/DDBJ whole genome shotgun (WGS) entry which is preliminary data.</text>
</comment>
<sequence length="329" mass="37668">MLRPSCTDESDSESDSSTCSSSSDDEDSLNTRIIPNWCSYRHIIQRRGFRLDTCRDVKQFYQRYWEGLLAQGCDVSRDLPGYLRACNGQDDNDLCKDIGLPENLFRGTCCADGSPVVVKAVRTCSREYDIVRCMSTSPLRKHPMNHCIPVLDFIEVLDDGIAFIVMEEWSPHLSTDPPYTLRCFLGTMRQHLEHIAFMHAHHIAHLDISLRNILTDNHTRYACIDFECSRRFEKVSCPRIRCHRAAEIPPEIERGEWSDPYKVDVWASGILILRAAKLTGYGIPELQPLIARMLHADYECRPMAKDALFAFNAMVNTIPDGRLDRCPLH</sequence>
<dbReference type="SUPFAM" id="SSF56112">
    <property type="entry name" value="Protein kinase-like (PK-like)"/>
    <property type="match status" value="1"/>
</dbReference>
<dbReference type="EMBL" id="JADOXO010000072">
    <property type="protein sequence ID" value="KAF9815305.1"/>
    <property type="molecule type" value="Genomic_DNA"/>
</dbReference>
<keyword evidence="2" id="KW-0067">ATP-binding</keyword>
<evidence type="ECO:0000256" key="3">
    <source>
        <dbReference type="SAM" id="MobiDB-lite"/>
    </source>
</evidence>
<dbReference type="PROSITE" id="PS50011">
    <property type="entry name" value="PROTEIN_KINASE_DOM"/>
    <property type="match status" value="1"/>
</dbReference>
<dbReference type="GO" id="GO:0005737">
    <property type="term" value="C:cytoplasm"/>
    <property type="evidence" value="ECO:0007669"/>
    <property type="project" value="TreeGrafter"/>
</dbReference>
<keyword evidence="1" id="KW-0547">Nucleotide-binding</keyword>
<dbReference type="GO" id="GO:0005524">
    <property type="term" value="F:ATP binding"/>
    <property type="evidence" value="ECO:0007669"/>
    <property type="project" value="UniProtKB-KW"/>
</dbReference>
<protein>
    <recommendedName>
        <fullName evidence="4">Protein kinase domain-containing protein</fullName>
    </recommendedName>
</protein>
<dbReference type="Pfam" id="PF00069">
    <property type="entry name" value="Pkinase"/>
    <property type="match status" value="1"/>
</dbReference>